<dbReference type="Proteomes" id="UP000324222">
    <property type="component" value="Unassembled WGS sequence"/>
</dbReference>
<evidence type="ECO:0000313" key="1">
    <source>
        <dbReference type="EMBL" id="MPC97460.1"/>
    </source>
</evidence>
<comment type="caution">
    <text evidence="1">The sequence shown here is derived from an EMBL/GenBank/DDBJ whole genome shotgun (WGS) entry which is preliminary data.</text>
</comment>
<keyword evidence="2" id="KW-1185">Reference proteome</keyword>
<proteinExistence type="predicted"/>
<dbReference type="AlphaFoldDB" id="A0A5B7JL44"/>
<organism evidence="1 2">
    <name type="scientific">Portunus trituberculatus</name>
    <name type="common">Swimming crab</name>
    <name type="synonym">Neptunus trituberculatus</name>
    <dbReference type="NCBI Taxonomy" id="210409"/>
    <lineage>
        <taxon>Eukaryota</taxon>
        <taxon>Metazoa</taxon>
        <taxon>Ecdysozoa</taxon>
        <taxon>Arthropoda</taxon>
        <taxon>Crustacea</taxon>
        <taxon>Multicrustacea</taxon>
        <taxon>Malacostraca</taxon>
        <taxon>Eumalacostraca</taxon>
        <taxon>Eucarida</taxon>
        <taxon>Decapoda</taxon>
        <taxon>Pleocyemata</taxon>
        <taxon>Brachyura</taxon>
        <taxon>Eubrachyura</taxon>
        <taxon>Portunoidea</taxon>
        <taxon>Portunidae</taxon>
        <taxon>Portuninae</taxon>
        <taxon>Portunus</taxon>
    </lineage>
</organism>
<reference evidence="1 2" key="1">
    <citation type="submission" date="2019-05" db="EMBL/GenBank/DDBJ databases">
        <title>Another draft genome of Portunus trituberculatus and its Hox gene families provides insights of decapod evolution.</title>
        <authorList>
            <person name="Jeong J.-H."/>
            <person name="Song I."/>
            <person name="Kim S."/>
            <person name="Choi T."/>
            <person name="Kim D."/>
            <person name="Ryu S."/>
            <person name="Kim W."/>
        </authorList>
    </citation>
    <scope>NUCLEOTIDE SEQUENCE [LARGE SCALE GENOMIC DNA]</scope>
    <source>
        <tissue evidence="1">Muscle</tissue>
    </source>
</reference>
<name>A0A5B7JL44_PORTR</name>
<dbReference type="EMBL" id="VSRR010110093">
    <property type="protein sequence ID" value="MPC97460.1"/>
    <property type="molecule type" value="Genomic_DNA"/>
</dbReference>
<accession>A0A5B7JL44</accession>
<evidence type="ECO:0000313" key="2">
    <source>
        <dbReference type="Proteomes" id="UP000324222"/>
    </source>
</evidence>
<protein>
    <submittedName>
        <fullName evidence="1">Uncharacterized protein</fullName>
    </submittedName>
</protein>
<gene>
    <name evidence="1" type="ORF">E2C01_092777</name>
</gene>
<sequence length="60" mass="7197">MPQVLEQPHVKCIHYQALKHMPQLYEHPRHTAQKAKELHWRGQRRVMKSVLKDEPTVLGY</sequence>